<dbReference type="AlphaFoldDB" id="A0A1F7V8A4"/>
<gene>
    <name evidence="3" type="ORF">A3I41_05255</name>
</gene>
<name>A0A1F7V8A4_9BACT</name>
<proteinExistence type="predicted"/>
<feature type="transmembrane region" description="Helical" evidence="1">
    <location>
        <begin position="98"/>
        <end position="116"/>
    </location>
</feature>
<feature type="transmembrane region" description="Helical" evidence="1">
    <location>
        <begin position="73"/>
        <end position="92"/>
    </location>
</feature>
<evidence type="ECO:0000313" key="3">
    <source>
        <dbReference type="EMBL" id="OGL86710.1"/>
    </source>
</evidence>
<keyword evidence="1" id="KW-1133">Transmembrane helix</keyword>
<sequence>MHFKAIKHFFEKHERLLMPATLILGTAVDFVTFLTINIEATFWILGVYYCVAAGCIFVLNTRKEERLRLLAKFLMQFTFGALLSASLVFYWFSGAISVSWPIMILLALLMVSNEVFKEYYLKPIVQISAFYFVSFSLAALMLPYARNSLDPIWFVVAGVASFLLVWGLMTLLGHEANKVRDAHKYTFMIMVSIFLGVQVLYFTNVIPPIPLSLREAGVYHNIVRVGDTYKLRAEEQTFFERLDPIQTVHLTKNDRVFLYSSIFAPLQLNTQIFHRWQYFDSEKRQWIDSSRHGFFITGGRQGGFRGYSLKINPTPGIWRVQVETTRRQVLGRIKFRVEVVSEEPTLVEIER</sequence>
<feature type="transmembrane region" description="Helical" evidence="1">
    <location>
        <begin position="42"/>
        <end position="61"/>
    </location>
</feature>
<accession>A0A1F7V8A4</accession>
<keyword evidence="1" id="KW-0472">Membrane</keyword>
<feature type="transmembrane region" description="Helical" evidence="1">
    <location>
        <begin position="152"/>
        <end position="173"/>
    </location>
</feature>
<evidence type="ECO:0000259" key="2">
    <source>
        <dbReference type="Pfam" id="PF11141"/>
    </source>
</evidence>
<dbReference type="InterPro" id="IPR022606">
    <property type="entry name" value="DUF2914"/>
</dbReference>
<evidence type="ECO:0000256" key="1">
    <source>
        <dbReference type="SAM" id="Phobius"/>
    </source>
</evidence>
<comment type="caution">
    <text evidence="3">The sequence shown here is derived from an EMBL/GenBank/DDBJ whole genome shotgun (WGS) entry which is preliminary data.</text>
</comment>
<dbReference type="Proteomes" id="UP000176593">
    <property type="component" value="Unassembled WGS sequence"/>
</dbReference>
<evidence type="ECO:0000313" key="4">
    <source>
        <dbReference type="Proteomes" id="UP000176593"/>
    </source>
</evidence>
<organism evidence="3 4">
    <name type="scientific">Candidatus Uhrbacteria bacterium RIFCSPLOWO2_02_FULL_48_18</name>
    <dbReference type="NCBI Taxonomy" id="1802408"/>
    <lineage>
        <taxon>Bacteria</taxon>
        <taxon>Candidatus Uhriibacteriota</taxon>
    </lineage>
</organism>
<keyword evidence="1" id="KW-0812">Transmembrane</keyword>
<feature type="transmembrane region" description="Helical" evidence="1">
    <location>
        <begin position="128"/>
        <end position="146"/>
    </location>
</feature>
<feature type="transmembrane region" description="Helical" evidence="1">
    <location>
        <begin position="185"/>
        <end position="203"/>
    </location>
</feature>
<feature type="domain" description="DUF2914" evidence="2">
    <location>
        <begin position="270"/>
        <end position="337"/>
    </location>
</feature>
<dbReference type="Pfam" id="PF11141">
    <property type="entry name" value="DUF2914"/>
    <property type="match status" value="1"/>
</dbReference>
<feature type="transmembrane region" description="Helical" evidence="1">
    <location>
        <begin position="16"/>
        <end position="36"/>
    </location>
</feature>
<protein>
    <recommendedName>
        <fullName evidence="2">DUF2914 domain-containing protein</fullName>
    </recommendedName>
</protein>
<dbReference type="EMBL" id="MGEQ01000007">
    <property type="protein sequence ID" value="OGL86710.1"/>
    <property type="molecule type" value="Genomic_DNA"/>
</dbReference>
<reference evidence="3 4" key="1">
    <citation type="journal article" date="2016" name="Nat. Commun.">
        <title>Thousands of microbial genomes shed light on interconnected biogeochemical processes in an aquifer system.</title>
        <authorList>
            <person name="Anantharaman K."/>
            <person name="Brown C.T."/>
            <person name="Hug L.A."/>
            <person name="Sharon I."/>
            <person name="Castelle C.J."/>
            <person name="Probst A.J."/>
            <person name="Thomas B.C."/>
            <person name="Singh A."/>
            <person name="Wilkins M.J."/>
            <person name="Karaoz U."/>
            <person name="Brodie E.L."/>
            <person name="Williams K.H."/>
            <person name="Hubbard S.S."/>
            <person name="Banfield J.F."/>
        </authorList>
    </citation>
    <scope>NUCLEOTIDE SEQUENCE [LARGE SCALE GENOMIC DNA]</scope>
</reference>